<comment type="caution">
    <text evidence="2">The sequence shown here is derived from an EMBL/GenBank/DDBJ whole genome shotgun (WGS) entry which is preliminary data.</text>
</comment>
<reference evidence="2 3" key="1">
    <citation type="journal article" date="2019" name="Commun. Biol.">
        <title>The bagworm genome reveals a unique fibroin gene that provides high tensile strength.</title>
        <authorList>
            <person name="Kono N."/>
            <person name="Nakamura H."/>
            <person name="Ohtoshi R."/>
            <person name="Tomita M."/>
            <person name="Numata K."/>
            <person name="Arakawa K."/>
        </authorList>
    </citation>
    <scope>NUCLEOTIDE SEQUENCE [LARGE SCALE GENOMIC DNA]</scope>
</reference>
<dbReference type="AlphaFoldDB" id="A0A4C1VFI7"/>
<feature type="region of interest" description="Disordered" evidence="1">
    <location>
        <begin position="1"/>
        <end position="28"/>
    </location>
</feature>
<protein>
    <submittedName>
        <fullName evidence="2">Uncharacterized protein</fullName>
    </submittedName>
</protein>
<evidence type="ECO:0000256" key="1">
    <source>
        <dbReference type="SAM" id="MobiDB-lite"/>
    </source>
</evidence>
<accession>A0A4C1VFI7</accession>
<evidence type="ECO:0000313" key="3">
    <source>
        <dbReference type="Proteomes" id="UP000299102"/>
    </source>
</evidence>
<evidence type="ECO:0000313" key="2">
    <source>
        <dbReference type="EMBL" id="GBP36435.1"/>
    </source>
</evidence>
<organism evidence="2 3">
    <name type="scientific">Eumeta variegata</name>
    <name type="common">Bagworm moth</name>
    <name type="synonym">Eumeta japonica</name>
    <dbReference type="NCBI Taxonomy" id="151549"/>
    <lineage>
        <taxon>Eukaryota</taxon>
        <taxon>Metazoa</taxon>
        <taxon>Ecdysozoa</taxon>
        <taxon>Arthropoda</taxon>
        <taxon>Hexapoda</taxon>
        <taxon>Insecta</taxon>
        <taxon>Pterygota</taxon>
        <taxon>Neoptera</taxon>
        <taxon>Endopterygota</taxon>
        <taxon>Lepidoptera</taxon>
        <taxon>Glossata</taxon>
        <taxon>Ditrysia</taxon>
        <taxon>Tineoidea</taxon>
        <taxon>Psychidae</taxon>
        <taxon>Oiketicinae</taxon>
        <taxon>Eumeta</taxon>
    </lineage>
</organism>
<dbReference type="Proteomes" id="UP000299102">
    <property type="component" value="Unassembled WGS sequence"/>
</dbReference>
<proteinExistence type="predicted"/>
<dbReference type="EMBL" id="BGZK01000318">
    <property type="protein sequence ID" value="GBP36435.1"/>
    <property type="molecule type" value="Genomic_DNA"/>
</dbReference>
<sequence>MSSKRKLTTLTYADKGRNKDGKRGRRVAAPRDELEFCPSLGLRDVLFSKNLSSHLEMTLDVVDDATAQKWASSNHGIPTLIEYRGEITAFTVALRPVSESSDGPLSPPSHHSLLRTTPFPLHQPTHSPFVKYPILTQETSSALVPSLGFMGRR</sequence>
<keyword evidence="3" id="KW-1185">Reference proteome</keyword>
<gene>
    <name evidence="2" type="ORF">EVAR_88015_1</name>
</gene>
<name>A0A4C1VFI7_EUMVA</name>